<evidence type="ECO:0000313" key="3">
    <source>
        <dbReference type="Proteomes" id="UP000273001"/>
    </source>
</evidence>
<proteinExistence type="predicted"/>
<evidence type="ECO:0000256" key="1">
    <source>
        <dbReference type="SAM" id="MobiDB-lite"/>
    </source>
</evidence>
<feature type="compositionally biased region" description="Low complexity" evidence="1">
    <location>
        <begin position="66"/>
        <end position="80"/>
    </location>
</feature>
<feature type="compositionally biased region" description="Basic and acidic residues" evidence="1">
    <location>
        <begin position="123"/>
        <end position="133"/>
    </location>
</feature>
<accession>A0ABM6Z349</accession>
<dbReference type="Proteomes" id="UP000273001">
    <property type="component" value="Chromosome"/>
</dbReference>
<feature type="region of interest" description="Disordered" evidence="1">
    <location>
        <begin position="66"/>
        <end position="133"/>
    </location>
</feature>
<evidence type="ECO:0000313" key="2">
    <source>
        <dbReference type="EMBL" id="AYD89690.1"/>
    </source>
</evidence>
<reference evidence="2 3" key="1">
    <citation type="submission" date="2018-09" db="EMBL/GenBank/DDBJ databases">
        <authorList>
            <person name="Li J."/>
        </authorList>
    </citation>
    <scope>NUCLEOTIDE SEQUENCE [LARGE SCALE GENOMIC DNA]</scope>
    <source>
        <strain evidence="2 3">2129</strain>
    </source>
</reference>
<dbReference type="RefSeq" id="WP_120204323.1">
    <property type="nucleotide sequence ID" value="NZ_CP032514.1"/>
</dbReference>
<protein>
    <submittedName>
        <fullName evidence="2">Uncharacterized protein</fullName>
    </submittedName>
</protein>
<organism evidence="2 3">
    <name type="scientific">Actinomyces lilanjuaniae</name>
    <dbReference type="NCBI Taxonomy" id="2321394"/>
    <lineage>
        <taxon>Bacteria</taxon>
        <taxon>Bacillati</taxon>
        <taxon>Actinomycetota</taxon>
        <taxon>Actinomycetes</taxon>
        <taxon>Actinomycetales</taxon>
        <taxon>Actinomycetaceae</taxon>
        <taxon>Actinomyces</taxon>
    </lineage>
</organism>
<gene>
    <name evidence="2" type="ORF">D5R93_05840</name>
</gene>
<keyword evidence="3" id="KW-1185">Reference proteome</keyword>
<sequence>MRAVVTVTTPVLGETTLTLETSDPAGEPVGRSDAVAAWGREVRGSLVLLNAAASGVRSVLAAADPALGSPASAAGPGSSGTEVPGAAEALAVVSRHPCALPRHASRPEPGAGDGGVPSGPRLVGDHSTPEVGR</sequence>
<name>A0ABM6Z349_9ACTO</name>
<dbReference type="EMBL" id="CP032514">
    <property type="protein sequence ID" value="AYD89690.1"/>
    <property type="molecule type" value="Genomic_DNA"/>
</dbReference>